<dbReference type="HOGENOM" id="CLU_950630_0_0_1"/>
<dbReference type="EMBL" id="CAIF01000203">
    <property type="protein sequence ID" value="CCH45618.1"/>
    <property type="molecule type" value="Genomic_DNA"/>
</dbReference>
<feature type="domain" description="Something about silencing protein 4" evidence="2">
    <location>
        <begin position="115"/>
        <end position="209"/>
    </location>
</feature>
<protein>
    <submittedName>
        <fullName evidence="3">Something about silencing protein 4</fullName>
    </submittedName>
</protein>
<dbReference type="eggNOG" id="ENOG502RYH0">
    <property type="taxonomic scope" value="Eukaryota"/>
</dbReference>
<proteinExistence type="predicted"/>
<feature type="compositionally biased region" description="Basic and acidic residues" evidence="1">
    <location>
        <begin position="14"/>
        <end position="25"/>
    </location>
</feature>
<dbReference type="STRING" id="1206466.K0KWZ0"/>
<dbReference type="GO" id="GO:0004402">
    <property type="term" value="F:histone acetyltransferase activity"/>
    <property type="evidence" value="ECO:0007669"/>
    <property type="project" value="TreeGrafter"/>
</dbReference>
<gene>
    <name evidence="3" type="ORF">BN7_5201</name>
</gene>
<dbReference type="PANTHER" id="PTHR38422">
    <property type="entry name" value="SOMETHING ABOUT SILENCING PROTEIN 4"/>
    <property type="match status" value="1"/>
</dbReference>
<dbReference type="GO" id="GO:0033255">
    <property type="term" value="C:SAS acetyltransferase complex"/>
    <property type="evidence" value="ECO:0007669"/>
    <property type="project" value="InterPro"/>
</dbReference>
<sequence>MTQGSLNGNSNGQKEVRKLRSKEAPKVNTSLFNYEENPESIDGDAQIKISHDNLEECEVLKTDFTIEKSSVSFVTDLKLIDDDLDDQNNGNGGGTKKKRKLRKSTTSTTRTLKPDPLIDELYHPYNKRMEKEEKKMINWEREKIYSEADKMKSQLEKLQQNNWSRILPTITYIRDPRDQVELEQKKQWTIESLTLLLERFEHWKKLEDKVLGRIRASSPVYKNDQFRFYSSTVDKELLEESDTDEEEDNKTLEEIKTHRMRKKIRKYGPIIKLKFDDKVIIAEPFKSTRIEKQ</sequence>
<organism evidence="3 4">
    <name type="scientific">Wickerhamomyces ciferrii (strain ATCC 14091 / BCRC 22168 / CBS 111 / JCM 3599 / NBRC 0793 / NRRL Y-1031 F-60-10)</name>
    <name type="common">Yeast</name>
    <name type="synonym">Pichia ciferrii</name>
    <dbReference type="NCBI Taxonomy" id="1206466"/>
    <lineage>
        <taxon>Eukaryota</taxon>
        <taxon>Fungi</taxon>
        <taxon>Dikarya</taxon>
        <taxon>Ascomycota</taxon>
        <taxon>Saccharomycotina</taxon>
        <taxon>Saccharomycetes</taxon>
        <taxon>Phaffomycetales</taxon>
        <taxon>Wickerhamomycetaceae</taxon>
        <taxon>Wickerhamomyces</taxon>
    </lineage>
</organism>
<dbReference type="InParanoid" id="K0KWZ0"/>
<feature type="region of interest" description="Disordered" evidence="1">
    <location>
        <begin position="1"/>
        <end position="41"/>
    </location>
</feature>
<dbReference type="InterPro" id="IPR029184">
    <property type="entry name" value="Sas4_dom"/>
</dbReference>
<name>K0KWZ0_WICCF</name>
<evidence type="ECO:0000313" key="3">
    <source>
        <dbReference type="EMBL" id="CCH45618.1"/>
    </source>
</evidence>
<feature type="compositionally biased region" description="Polar residues" evidence="1">
    <location>
        <begin position="1"/>
        <end position="13"/>
    </location>
</feature>
<evidence type="ECO:0000256" key="1">
    <source>
        <dbReference type="SAM" id="MobiDB-lite"/>
    </source>
</evidence>
<feature type="region of interest" description="Disordered" evidence="1">
    <location>
        <begin position="82"/>
        <end position="112"/>
    </location>
</feature>
<comment type="caution">
    <text evidence="3">The sequence shown here is derived from an EMBL/GenBank/DDBJ whole genome shotgun (WGS) entry which is preliminary data.</text>
</comment>
<evidence type="ECO:0000313" key="4">
    <source>
        <dbReference type="Proteomes" id="UP000009328"/>
    </source>
</evidence>
<keyword evidence="4" id="KW-1185">Reference proteome</keyword>
<dbReference type="Proteomes" id="UP000009328">
    <property type="component" value="Unassembled WGS sequence"/>
</dbReference>
<dbReference type="AlphaFoldDB" id="K0KWZ0"/>
<accession>K0KWZ0</accession>
<evidence type="ECO:0000259" key="2">
    <source>
        <dbReference type="Pfam" id="PF15460"/>
    </source>
</evidence>
<dbReference type="PANTHER" id="PTHR38422:SF1">
    <property type="entry name" value="SOMETHING ABOUT SILENCING PROTEIN 4"/>
    <property type="match status" value="1"/>
</dbReference>
<dbReference type="Pfam" id="PF15460">
    <property type="entry name" value="SAS4"/>
    <property type="match status" value="1"/>
</dbReference>
<dbReference type="InterPro" id="IPR038988">
    <property type="entry name" value="Sas4"/>
</dbReference>
<reference evidence="3 4" key="1">
    <citation type="journal article" date="2012" name="Eukaryot. Cell">
        <title>Draft genome sequence of Wickerhamomyces ciferrii NRRL Y-1031 F-60-10.</title>
        <authorList>
            <person name="Schneider J."/>
            <person name="Andrea H."/>
            <person name="Blom J."/>
            <person name="Jaenicke S."/>
            <person name="Ruckert C."/>
            <person name="Schorsch C."/>
            <person name="Szczepanowski R."/>
            <person name="Farwick M."/>
            <person name="Goesmann A."/>
            <person name="Puhler A."/>
            <person name="Schaffer S."/>
            <person name="Tauch A."/>
            <person name="Kohler T."/>
            <person name="Brinkrolf K."/>
        </authorList>
    </citation>
    <scope>NUCLEOTIDE SEQUENCE [LARGE SCALE GENOMIC DNA]</scope>
    <source>
        <strain evidence="4">ATCC 14091 / BCRC 22168 / CBS 111 / JCM 3599 / NBRC 0793 / NRRL Y-1031 F-60-10</strain>
    </source>
</reference>